<dbReference type="Pfam" id="PF18765">
    <property type="entry name" value="Polbeta"/>
    <property type="match status" value="1"/>
</dbReference>
<name>A0A6N3YWZ9_ALIFS</name>
<sequence length="138" mass="16420">MYRIKDKVIECLQRKKIINRGEQYSEKLVSELIKELKLVPNATLQSVYLYGSRARGNYWKRSDHDFYVVFQDGMPPYFDTSHIDHFSKFNGPLLKKLKLKGITNYFDLMIVDQTKWKELSTFPNTHVDQCIQYGIKLY</sequence>
<dbReference type="SUPFAM" id="SSF81301">
    <property type="entry name" value="Nucleotidyltransferase"/>
    <property type="match status" value="1"/>
</dbReference>
<evidence type="ECO:0000313" key="2">
    <source>
        <dbReference type="EMBL" id="MUK45669.1"/>
    </source>
</evidence>
<evidence type="ECO:0000259" key="1">
    <source>
        <dbReference type="Pfam" id="PF18765"/>
    </source>
</evidence>
<dbReference type="CDD" id="cd05403">
    <property type="entry name" value="NT_KNTase_like"/>
    <property type="match status" value="1"/>
</dbReference>
<dbReference type="Proteomes" id="UP000435323">
    <property type="component" value="Unassembled WGS sequence"/>
</dbReference>
<dbReference type="AlphaFoldDB" id="A0A6N3YWZ9"/>
<dbReference type="EMBL" id="WOBO01000009">
    <property type="protein sequence ID" value="MUK45669.1"/>
    <property type="molecule type" value="Genomic_DNA"/>
</dbReference>
<feature type="domain" description="Polymerase beta nucleotidyltransferase" evidence="1">
    <location>
        <begin position="41"/>
        <end position="77"/>
    </location>
</feature>
<reference evidence="2 3" key="1">
    <citation type="submission" date="2019-11" db="EMBL/GenBank/DDBJ databases">
        <title>Using colonization assays and comparative genomics to discover symbiosis behaviors and factors in Vibrio fischeri.</title>
        <authorList>
            <person name="Bongrand C."/>
            <person name="Moriano-Gutierrez S."/>
            <person name="Arevalo P."/>
            <person name="Mcfall-Ngai M."/>
            <person name="Visick K."/>
            <person name="Polz M.F."/>
            <person name="Ruby E.G."/>
        </authorList>
    </citation>
    <scope>NUCLEOTIDE SEQUENCE [LARGE SCALE GENOMIC DNA]</scope>
    <source>
        <strain evidence="3">emors.3.2</strain>
    </source>
</reference>
<dbReference type="RefSeq" id="WP_155658503.1">
    <property type="nucleotide sequence ID" value="NZ_WOBO01000009.1"/>
</dbReference>
<accession>A0A6N3YWZ9</accession>
<dbReference type="InterPro" id="IPR041633">
    <property type="entry name" value="Polbeta"/>
</dbReference>
<evidence type="ECO:0000313" key="3">
    <source>
        <dbReference type="Proteomes" id="UP000435323"/>
    </source>
</evidence>
<gene>
    <name evidence="2" type="ORF">GNP77_09790</name>
</gene>
<organism evidence="2 3">
    <name type="scientific">Aliivibrio fischeri</name>
    <name type="common">Vibrio fischeri</name>
    <dbReference type="NCBI Taxonomy" id="668"/>
    <lineage>
        <taxon>Bacteria</taxon>
        <taxon>Pseudomonadati</taxon>
        <taxon>Pseudomonadota</taxon>
        <taxon>Gammaproteobacteria</taxon>
        <taxon>Vibrionales</taxon>
        <taxon>Vibrionaceae</taxon>
        <taxon>Aliivibrio</taxon>
    </lineage>
</organism>
<proteinExistence type="predicted"/>
<dbReference type="InterPro" id="IPR043519">
    <property type="entry name" value="NT_sf"/>
</dbReference>
<dbReference type="Gene3D" id="3.30.460.10">
    <property type="entry name" value="Beta Polymerase, domain 2"/>
    <property type="match status" value="1"/>
</dbReference>
<protein>
    <recommendedName>
        <fullName evidence="1">Polymerase beta nucleotidyltransferase domain-containing protein</fullName>
    </recommendedName>
</protein>
<comment type="caution">
    <text evidence="2">The sequence shown here is derived from an EMBL/GenBank/DDBJ whole genome shotgun (WGS) entry which is preliminary data.</text>
</comment>